<evidence type="ECO:0000256" key="9">
    <source>
        <dbReference type="ARBA" id="ARBA00022824"/>
    </source>
</evidence>
<evidence type="ECO:0000256" key="17">
    <source>
        <dbReference type="ARBA" id="ARBA00073013"/>
    </source>
</evidence>
<keyword evidence="13 20" id="KW-0472">Membrane</keyword>
<dbReference type="Proteomes" id="UP000010556">
    <property type="component" value="Unassembled WGS sequence"/>
</dbReference>
<dbReference type="GO" id="GO:0005634">
    <property type="term" value="C:nucleus"/>
    <property type="evidence" value="ECO:0007669"/>
    <property type="project" value="TreeGrafter"/>
</dbReference>
<evidence type="ECO:0000256" key="10">
    <source>
        <dbReference type="ARBA" id="ARBA00022833"/>
    </source>
</evidence>
<dbReference type="GO" id="GO:0008270">
    <property type="term" value="F:zinc ion binding"/>
    <property type="evidence" value="ECO:0007669"/>
    <property type="project" value="UniProtKB-KW"/>
</dbReference>
<keyword evidence="9" id="KW-0256">Endoplasmic reticulum</keyword>
<dbReference type="PROSITE" id="PS50105">
    <property type="entry name" value="SAM_DOMAIN"/>
    <property type="match status" value="1"/>
</dbReference>
<dbReference type="GO" id="GO:0043161">
    <property type="term" value="P:proteasome-mediated ubiquitin-dependent protein catabolic process"/>
    <property type="evidence" value="ECO:0007669"/>
    <property type="project" value="TreeGrafter"/>
</dbReference>
<dbReference type="PROSITE" id="PS00518">
    <property type="entry name" value="ZF_RING_1"/>
    <property type="match status" value="1"/>
</dbReference>
<keyword evidence="4" id="KW-0808">Transferase</keyword>
<dbReference type="SUPFAM" id="SSF57850">
    <property type="entry name" value="RING/U-box"/>
    <property type="match status" value="1"/>
</dbReference>
<dbReference type="InterPro" id="IPR017907">
    <property type="entry name" value="Znf_RING_CS"/>
</dbReference>
<proteinExistence type="predicted"/>
<evidence type="ECO:0000256" key="11">
    <source>
        <dbReference type="ARBA" id="ARBA00022843"/>
    </source>
</evidence>
<comment type="subunit">
    <text evidence="16">Interacts with CASP8, BCL2 and BCL2L1 through SAM domain and also with HIP1, IFT57, ESRRBL1 and BCAP31. Interacts with NGFR; this interaction inhibits NF-kappa-B and JNK-related signaling pathways.</text>
</comment>
<evidence type="ECO:0000256" key="5">
    <source>
        <dbReference type="ARBA" id="ARBA00022692"/>
    </source>
</evidence>
<evidence type="ECO:0000256" key="20">
    <source>
        <dbReference type="SAM" id="Phobius"/>
    </source>
</evidence>
<gene>
    <name evidence="23" type="ORF">MDA_GLEAN10012901</name>
</gene>
<reference evidence="24" key="1">
    <citation type="journal article" date="2013" name="Science">
        <title>Comparative analysis of bat genomes provides insight into the evolution of flight and immunity.</title>
        <authorList>
            <person name="Zhang G."/>
            <person name="Cowled C."/>
            <person name="Shi Z."/>
            <person name="Huang Z."/>
            <person name="Bishop-Lilly K.A."/>
            <person name="Fang X."/>
            <person name="Wynne J.W."/>
            <person name="Xiong Z."/>
            <person name="Baker M.L."/>
            <person name="Zhao W."/>
            <person name="Tachedjian M."/>
            <person name="Zhu Y."/>
            <person name="Zhou P."/>
            <person name="Jiang X."/>
            <person name="Ng J."/>
            <person name="Yang L."/>
            <person name="Wu L."/>
            <person name="Xiao J."/>
            <person name="Feng Y."/>
            <person name="Chen Y."/>
            <person name="Sun X."/>
            <person name="Zhang Y."/>
            <person name="Marsh G.A."/>
            <person name="Crameri G."/>
            <person name="Broder C.C."/>
            <person name="Frey K.G."/>
            <person name="Wang L.F."/>
            <person name="Wang J."/>
        </authorList>
    </citation>
    <scope>NUCLEOTIDE SEQUENCE [LARGE SCALE GENOMIC DNA]</scope>
</reference>
<feature type="transmembrane region" description="Helical" evidence="20">
    <location>
        <begin position="144"/>
        <end position="164"/>
    </location>
</feature>
<keyword evidence="6" id="KW-0053">Apoptosis</keyword>
<evidence type="ECO:0000259" key="22">
    <source>
        <dbReference type="PROSITE" id="PS50105"/>
    </source>
</evidence>
<comment type="catalytic activity">
    <reaction evidence="1">
        <text>S-ubiquitinyl-[E2 ubiquitin-conjugating enzyme]-L-cysteine + [acceptor protein]-L-lysine = [E2 ubiquitin-conjugating enzyme]-L-cysteine + N(6)-ubiquitinyl-[acceptor protein]-L-lysine.</text>
        <dbReference type="EC" id="2.3.2.27"/>
    </reaction>
</comment>
<dbReference type="InterPro" id="IPR013761">
    <property type="entry name" value="SAM/pointed_sf"/>
</dbReference>
<dbReference type="GO" id="GO:0005789">
    <property type="term" value="C:endoplasmic reticulum membrane"/>
    <property type="evidence" value="ECO:0007669"/>
    <property type="project" value="UniProtKB-SubCell"/>
</dbReference>
<dbReference type="PANTHER" id="PTHR15898">
    <property type="entry name" value="BIFUNCTIONAL APOPTOSIS REGULATOR"/>
    <property type="match status" value="1"/>
</dbReference>
<keyword evidence="24" id="KW-1185">Reference proteome</keyword>
<protein>
    <recommendedName>
        <fullName evidence="17">Bifunctional apoptosis regulator</fullName>
        <ecNumber evidence="3">2.3.2.27</ecNumber>
    </recommendedName>
</protein>
<dbReference type="SMART" id="SM00184">
    <property type="entry name" value="RING"/>
    <property type="match status" value="1"/>
</dbReference>
<evidence type="ECO:0000313" key="24">
    <source>
        <dbReference type="Proteomes" id="UP000010556"/>
    </source>
</evidence>
<evidence type="ECO:0000256" key="16">
    <source>
        <dbReference type="ARBA" id="ARBA00062081"/>
    </source>
</evidence>
<dbReference type="Pfam" id="PF15227">
    <property type="entry name" value="zf-C3HC4_4"/>
    <property type="match status" value="1"/>
</dbReference>
<dbReference type="PANTHER" id="PTHR15898:SF13">
    <property type="entry name" value="BIFUNCTIONAL APOPTOSIS REGULATOR"/>
    <property type="match status" value="1"/>
</dbReference>
<evidence type="ECO:0000256" key="12">
    <source>
        <dbReference type="ARBA" id="ARBA00022989"/>
    </source>
</evidence>
<evidence type="ECO:0000256" key="15">
    <source>
        <dbReference type="ARBA" id="ARBA00055004"/>
    </source>
</evidence>
<dbReference type="InterPro" id="IPR001841">
    <property type="entry name" value="Znf_RING"/>
</dbReference>
<keyword evidence="7" id="KW-0479">Metal-binding</keyword>
<dbReference type="AlphaFoldDB" id="L5M3P3"/>
<keyword evidence="5 20" id="KW-0812">Transmembrane</keyword>
<keyword evidence="8 18" id="KW-0863">Zinc-finger</keyword>
<evidence type="ECO:0000256" key="6">
    <source>
        <dbReference type="ARBA" id="ARBA00022703"/>
    </source>
</evidence>
<dbReference type="eggNOG" id="KOG4159">
    <property type="taxonomic scope" value="Eukaryota"/>
</dbReference>
<evidence type="ECO:0000256" key="1">
    <source>
        <dbReference type="ARBA" id="ARBA00000900"/>
    </source>
</evidence>
<dbReference type="CDD" id="cd16497">
    <property type="entry name" value="RING-HC_BAR"/>
    <property type="match status" value="1"/>
</dbReference>
<comment type="subcellular location">
    <subcellularLocation>
        <location evidence="2">Endoplasmic reticulum membrane</location>
        <topology evidence="2">Multi-pass membrane protein</topology>
    </subcellularLocation>
</comment>
<evidence type="ECO:0000313" key="23">
    <source>
        <dbReference type="EMBL" id="ELK33279.1"/>
    </source>
</evidence>
<dbReference type="EMBL" id="KB104461">
    <property type="protein sequence ID" value="ELK33279.1"/>
    <property type="molecule type" value="Genomic_DNA"/>
</dbReference>
<evidence type="ECO:0000256" key="3">
    <source>
        <dbReference type="ARBA" id="ARBA00012483"/>
    </source>
</evidence>
<evidence type="ECO:0000259" key="21">
    <source>
        <dbReference type="PROSITE" id="PS50089"/>
    </source>
</evidence>
<dbReference type="FunFam" id="1.10.150.50:FF:000053">
    <property type="entry name" value="Bifunctional apoptosis regulator"/>
    <property type="match status" value="1"/>
</dbReference>
<organism evidence="23 24">
    <name type="scientific">Myotis davidii</name>
    <name type="common">David's myotis</name>
    <dbReference type="NCBI Taxonomy" id="225400"/>
    <lineage>
        <taxon>Eukaryota</taxon>
        <taxon>Metazoa</taxon>
        <taxon>Chordata</taxon>
        <taxon>Craniata</taxon>
        <taxon>Vertebrata</taxon>
        <taxon>Euteleostomi</taxon>
        <taxon>Mammalia</taxon>
        <taxon>Eutheria</taxon>
        <taxon>Laurasiatheria</taxon>
        <taxon>Chiroptera</taxon>
        <taxon>Yangochiroptera</taxon>
        <taxon>Vespertilionidae</taxon>
        <taxon>Myotis</taxon>
    </lineage>
</organism>
<feature type="region of interest" description="Disordered" evidence="19">
    <location>
        <begin position="1"/>
        <end position="23"/>
    </location>
</feature>
<comment type="function">
    <text evidence="15">Membrane-bound E3 ubiquitin ligase that plays a role in several processes including apoptosis regulation or reticulum endoplasmic stress. Has anti-apoptotic activity, both for apoptosis triggered via death-receptors and via mitochondrial factors. Contributes to the dynamic control of IRE1/ERN1 signaling during ER stress by inducing BAX inhibitor 1/TMBIM6 proteasomal degradation. Promotes the activation of TGF-beta signaling by mediating the 'Lys-63'-linked ubiquitination of TGFBR1 which is critical to activate the pathway. Together with NGFR, negatively regulates NF-kappa-B and JNK-related signaling pathways. Promotes the proteasome-mediated degradation of PNPLA3, a protein involveld in lipid metabolism.</text>
</comment>
<dbReference type="CDD" id="cd09513">
    <property type="entry name" value="SAM_BAR"/>
    <property type="match status" value="1"/>
</dbReference>
<evidence type="ECO:0000256" key="8">
    <source>
        <dbReference type="ARBA" id="ARBA00022771"/>
    </source>
</evidence>
<evidence type="ECO:0000256" key="7">
    <source>
        <dbReference type="ARBA" id="ARBA00022723"/>
    </source>
</evidence>
<dbReference type="PROSITE" id="PS50089">
    <property type="entry name" value="ZF_RING_2"/>
    <property type="match status" value="1"/>
</dbReference>
<dbReference type="Gene3D" id="1.10.150.50">
    <property type="entry name" value="Transcription Factor, Ets-1"/>
    <property type="match status" value="1"/>
</dbReference>
<keyword evidence="12 20" id="KW-1133">Transmembrane helix</keyword>
<keyword evidence="14" id="KW-0325">Glycoprotein</keyword>
<keyword evidence="10" id="KW-0862">Zinc</keyword>
<dbReference type="GO" id="GO:0006915">
    <property type="term" value="P:apoptotic process"/>
    <property type="evidence" value="ECO:0007669"/>
    <property type="project" value="UniProtKB-KW"/>
</dbReference>
<dbReference type="SUPFAM" id="SSF47769">
    <property type="entry name" value="SAM/Pointed domain"/>
    <property type="match status" value="1"/>
</dbReference>
<dbReference type="EC" id="2.3.2.27" evidence="3"/>
<feature type="domain" description="RING-type" evidence="21">
    <location>
        <begin position="34"/>
        <end position="74"/>
    </location>
</feature>
<name>L5M3P3_MYODS</name>
<evidence type="ECO:0000256" key="2">
    <source>
        <dbReference type="ARBA" id="ARBA00004477"/>
    </source>
</evidence>
<evidence type="ECO:0000256" key="13">
    <source>
        <dbReference type="ARBA" id="ARBA00023136"/>
    </source>
</evidence>
<evidence type="ECO:0000256" key="14">
    <source>
        <dbReference type="ARBA" id="ARBA00023180"/>
    </source>
</evidence>
<dbReference type="Gene3D" id="3.30.40.10">
    <property type="entry name" value="Zinc/RING finger domain, C3HC4 (zinc finger)"/>
    <property type="match status" value="1"/>
</dbReference>
<evidence type="ECO:0000256" key="18">
    <source>
        <dbReference type="PROSITE-ProRule" id="PRU00175"/>
    </source>
</evidence>
<dbReference type="Pfam" id="PF00536">
    <property type="entry name" value="SAM_1"/>
    <property type="match status" value="1"/>
</dbReference>
<accession>L5M3P3</accession>
<keyword evidence="11" id="KW-0832">Ubl conjugation</keyword>
<evidence type="ECO:0000256" key="4">
    <source>
        <dbReference type="ARBA" id="ARBA00022679"/>
    </source>
</evidence>
<evidence type="ECO:0000256" key="19">
    <source>
        <dbReference type="SAM" id="MobiDB-lite"/>
    </source>
</evidence>
<dbReference type="InterPro" id="IPR013083">
    <property type="entry name" value="Znf_RING/FYVE/PHD"/>
</dbReference>
<sequence length="390" mass="45330">MEESQQHDLNTMTLEKDDPLESTNPQISVSEFSCHCCYDILINPTTLNCGHSFCRHCLALWWTSSKKTECPECREKWEGFPKVNILLRDAIEKLFPDAVRMRLEDVQQNNDIVQSLAAFQKYGNDQISLAPNAGRVNQQRGGGFFSGVLSALTGVAVVLLVYHWSSRESEHDLLVHKAVAKWTAEEVVLWLEQLGPWASLYRDRFLAERVNGRLLLTLTEEEFSRAPYTIENSSHRRAILMELERVKALGVKPPQNLWEYKAVNPGRSLFLLYALRSSPRLGLLYLYLFDYTDTFLPFIHTICPLQEDSSEEDIFTKLLLIAEFAWDWLEVHYWTSRFLIVNAMLLSVLELFSFWRIWSRSELKKSDGWKPKFFEWHCPRLRDSSSLPDV</sequence>
<dbReference type="FunFam" id="3.30.40.10:FF:000331">
    <property type="entry name" value="Bifunctional apoptosis regulator"/>
    <property type="match status" value="1"/>
</dbReference>
<dbReference type="InterPro" id="IPR001660">
    <property type="entry name" value="SAM"/>
</dbReference>
<dbReference type="SMART" id="SM00454">
    <property type="entry name" value="SAM"/>
    <property type="match status" value="1"/>
</dbReference>
<feature type="domain" description="SAM" evidence="22">
    <location>
        <begin position="182"/>
        <end position="249"/>
    </location>
</feature>
<dbReference type="GO" id="GO:0061630">
    <property type="term" value="F:ubiquitin protein ligase activity"/>
    <property type="evidence" value="ECO:0007669"/>
    <property type="project" value="UniProtKB-EC"/>
</dbReference>